<dbReference type="GO" id="GO:0004181">
    <property type="term" value="F:metallocarboxypeptidase activity"/>
    <property type="evidence" value="ECO:0007669"/>
    <property type="project" value="InterPro"/>
</dbReference>
<dbReference type="GO" id="GO:0008270">
    <property type="term" value="F:zinc ion binding"/>
    <property type="evidence" value="ECO:0007669"/>
    <property type="project" value="InterPro"/>
</dbReference>
<dbReference type="GO" id="GO:0006508">
    <property type="term" value="P:proteolysis"/>
    <property type="evidence" value="ECO:0007669"/>
    <property type="project" value="InterPro"/>
</dbReference>
<dbReference type="AlphaFoldDB" id="A0A2G9TCA1"/>
<organism evidence="4 5">
    <name type="scientific">Teladorsagia circumcincta</name>
    <name type="common">Brown stomach worm</name>
    <name type="synonym">Ostertagia circumcincta</name>
    <dbReference type="NCBI Taxonomy" id="45464"/>
    <lineage>
        <taxon>Eukaryota</taxon>
        <taxon>Metazoa</taxon>
        <taxon>Ecdysozoa</taxon>
        <taxon>Nematoda</taxon>
        <taxon>Chromadorea</taxon>
        <taxon>Rhabditida</taxon>
        <taxon>Rhabditina</taxon>
        <taxon>Rhabditomorpha</taxon>
        <taxon>Strongyloidea</taxon>
        <taxon>Trichostrongylidae</taxon>
        <taxon>Teladorsagia</taxon>
    </lineage>
</organism>
<feature type="domain" description="Peptidase M14" evidence="3">
    <location>
        <begin position="29"/>
        <end position="69"/>
    </location>
</feature>
<dbReference type="SUPFAM" id="SSF53187">
    <property type="entry name" value="Zn-dependent exopeptidases"/>
    <property type="match status" value="1"/>
</dbReference>
<keyword evidence="5" id="KW-1185">Reference proteome</keyword>
<evidence type="ECO:0000259" key="3">
    <source>
        <dbReference type="PROSITE" id="PS52035"/>
    </source>
</evidence>
<dbReference type="Pfam" id="PF00246">
    <property type="entry name" value="Peptidase_M14"/>
    <property type="match status" value="1"/>
</dbReference>
<reference evidence="4 5" key="1">
    <citation type="submission" date="2015-09" db="EMBL/GenBank/DDBJ databases">
        <title>Draft genome of the parasitic nematode Teladorsagia circumcincta isolate WARC Sus (inbred).</title>
        <authorList>
            <person name="Mitreva M."/>
        </authorList>
    </citation>
    <scope>NUCLEOTIDE SEQUENCE [LARGE SCALE GENOMIC DNA]</scope>
    <source>
        <strain evidence="4 5">S</strain>
    </source>
</reference>
<comment type="caution">
    <text evidence="2">Lacks conserved residue(s) required for the propagation of feature annotation.</text>
</comment>
<dbReference type="PROSITE" id="PS52035">
    <property type="entry name" value="PEPTIDASE_M14"/>
    <property type="match status" value="1"/>
</dbReference>
<gene>
    <name evidence="4" type="ORF">TELCIR_23038</name>
</gene>
<feature type="non-terminal residue" evidence="4">
    <location>
        <position position="69"/>
    </location>
</feature>
<protein>
    <recommendedName>
        <fullName evidence="3">Peptidase M14 domain-containing protein</fullName>
    </recommendedName>
</protein>
<dbReference type="InterPro" id="IPR000834">
    <property type="entry name" value="Peptidase_M14"/>
</dbReference>
<dbReference type="OrthoDB" id="3626597at2759"/>
<evidence type="ECO:0000256" key="2">
    <source>
        <dbReference type="PROSITE-ProRule" id="PRU01379"/>
    </source>
</evidence>
<evidence type="ECO:0000313" key="4">
    <source>
        <dbReference type="EMBL" id="PIO55574.1"/>
    </source>
</evidence>
<comment type="similarity">
    <text evidence="1 2">Belongs to the peptidase M14 family.</text>
</comment>
<accession>A0A2G9TCA1</accession>
<dbReference type="EMBL" id="KZ385295">
    <property type="protein sequence ID" value="PIO55574.1"/>
    <property type="molecule type" value="Genomic_DNA"/>
</dbReference>
<dbReference type="Proteomes" id="UP000230423">
    <property type="component" value="Unassembled WGS sequence"/>
</dbReference>
<sequence>MNHEGVGENEFIRMHDDTGAFVSKLRMGEYYSYSTIVAWMKRIADRMPTIARVVDIGTSTEGRNILGLQ</sequence>
<proteinExistence type="inferred from homology"/>
<name>A0A2G9TCA1_TELCI</name>
<evidence type="ECO:0000313" key="5">
    <source>
        <dbReference type="Proteomes" id="UP000230423"/>
    </source>
</evidence>
<evidence type="ECO:0000256" key="1">
    <source>
        <dbReference type="ARBA" id="ARBA00005988"/>
    </source>
</evidence>
<dbReference type="Gene3D" id="3.40.630.10">
    <property type="entry name" value="Zn peptidases"/>
    <property type="match status" value="1"/>
</dbReference>